<evidence type="ECO:0000256" key="1">
    <source>
        <dbReference type="PROSITE-ProRule" id="PRU00409"/>
    </source>
</evidence>
<dbReference type="GO" id="GO:0018169">
    <property type="term" value="F:ribosomal S6-glutamic acid ligase activity"/>
    <property type="evidence" value="ECO:0007669"/>
    <property type="project" value="TreeGrafter"/>
</dbReference>
<evidence type="ECO:0000313" key="4">
    <source>
        <dbReference type="Proteomes" id="UP000241167"/>
    </source>
</evidence>
<dbReference type="GO" id="GO:0046872">
    <property type="term" value="F:metal ion binding"/>
    <property type="evidence" value="ECO:0007669"/>
    <property type="project" value="InterPro"/>
</dbReference>
<dbReference type="InterPro" id="IPR011761">
    <property type="entry name" value="ATP-grasp"/>
</dbReference>
<dbReference type="GO" id="GO:0009432">
    <property type="term" value="P:SOS response"/>
    <property type="evidence" value="ECO:0007669"/>
    <property type="project" value="TreeGrafter"/>
</dbReference>
<feature type="domain" description="ATP-grasp" evidence="2">
    <location>
        <begin position="102"/>
        <end position="299"/>
    </location>
</feature>
<dbReference type="PANTHER" id="PTHR21621:SF0">
    <property type="entry name" value="BETA-CITRYLGLUTAMATE SYNTHASE B-RELATED"/>
    <property type="match status" value="1"/>
</dbReference>
<dbReference type="InterPro" id="IPR013815">
    <property type="entry name" value="ATP_grasp_subdomain_1"/>
</dbReference>
<reference evidence="3 4" key="1">
    <citation type="submission" date="2018-03" db="EMBL/GenBank/DDBJ databases">
        <title>The draft genome of Sphingosinicella sp. GL-C-18.</title>
        <authorList>
            <person name="Liu L."/>
            <person name="Li L."/>
            <person name="Liang L."/>
            <person name="Zhang X."/>
            <person name="Wang T."/>
        </authorList>
    </citation>
    <scope>NUCLEOTIDE SEQUENCE [LARGE SCALE GENOMIC DNA]</scope>
    <source>
        <strain evidence="3 4">GL-C-18</strain>
    </source>
</reference>
<gene>
    <name evidence="3" type="ORF">C7I55_18840</name>
</gene>
<organism evidence="3 4">
    <name type="scientific">Allosphingosinicella deserti</name>
    <dbReference type="NCBI Taxonomy" id="2116704"/>
    <lineage>
        <taxon>Bacteria</taxon>
        <taxon>Pseudomonadati</taxon>
        <taxon>Pseudomonadota</taxon>
        <taxon>Alphaproteobacteria</taxon>
        <taxon>Sphingomonadales</taxon>
        <taxon>Sphingomonadaceae</taxon>
        <taxon>Allosphingosinicella</taxon>
    </lineage>
</organism>
<dbReference type="Gene3D" id="3.30.470.20">
    <property type="entry name" value="ATP-grasp fold, B domain"/>
    <property type="match status" value="1"/>
</dbReference>
<dbReference type="Proteomes" id="UP000241167">
    <property type="component" value="Unassembled WGS sequence"/>
</dbReference>
<dbReference type="GO" id="GO:0005524">
    <property type="term" value="F:ATP binding"/>
    <property type="evidence" value="ECO:0007669"/>
    <property type="project" value="UniProtKB-UniRule"/>
</dbReference>
<dbReference type="GO" id="GO:0005737">
    <property type="term" value="C:cytoplasm"/>
    <property type="evidence" value="ECO:0007669"/>
    <property type="project" value="TreeGrafter"/>
</dbReference>
<dbReference type="AlphaFoldDB" id="A0A2P7QKL1"/>
<evidence type="ECO:0000259" key="2">
    <source>
        <dbReference type="PROSITE" id="PS50975"/>
    </source>
</evidence>
<evidence type="ECO:0000313" key="3">
    <source>
        <dbReference type="EMBL" id="PSJ38488.1"/>
    </source>
</evidence>
<keyword evidence="3" id="KW-0436">Ligase</keyword>
<dbReference type="EMBL" id="PXYI01000006">
    <property type="protein sequence ID" value="PSJ38488.1"/>
    <property type="molecule type" value="Genomic_DNA"/>
</dbReference>
<name>A0A2P7QKL1_9SPHN</name>
<dbReference type="OrthoDB" id="4789744at2"/>
<dbReference type="Gene3D" id="3.30.1490.20">
    <property type="entry name" value="ATP-grasp fold, A domain"/>
    <property type="match status" value="1"/>
</dbReference>
<protein>
    <submittedName>
        <fullName evidence="3">Alpha-L-glutamate ligase</fullName>
    </submittedName>
</protein>
<sequence length="312" mass="33334">MTADLAILYEHPLWFEPLFAALERRGIGFIKIPLGDHHFDPAGSPPPAPVILSRVAMSGFLREPEHGIFYAEALLDHWRRQGATVLNGPEVLAIDSSKARQLSLITGLGYAIPETRAVHRGRDLLAAAEGMAYPLLVKANIGGAGAGILRYASRDELARSVADGTLPDSIDKVLLLQDYVPPRGGTITRIETLGGKFLYALEVESKGDAFDLCPADACLAQPGRAAIGMRAVTPPPALIEASEKIAQAVGMDVGGVEVVVDDRDGVARFYDINGLSNFVAKPLDVLGWDPHERLIDMLAAAIAARSDTRTSA</sequence>
<keyword evidence="4" id="KW-1185">Reference proteome</keyword>
<proteinExistence type="predicted"/>
<comment type="caution">
    <text evidence="3">The sequence shown here is derived from an EMBL/GenBank/DDBJ whole genome shotgun (WGS) entry which is preliminary data.</text>
</comment>
<dbReference type="RefSeq" id="WP_106514556.1">
    <property type="nucleotide sequence ID" value="NZ_PXYI01000006.1"/>
</dbReference>
<keyword evidence="1" id="KW-0547">Nucleotide-binding</keyword>
<accession>A0A2P7QKL1</accession>
<dbReference type="SUPFAM" id="SSF56059">
    <property type="entry name" value="Glutathione synthetase ATP-binding domain-like"/>
    <property type="match status" value="1"/>
</dbReference>
<keyword evidence="1" id="KW-0067">ATP-binding</keyword>
<dbReference type="PROSITE" id="PS50975">
    <property type="entry name" value="ATP_GRASP"/>
    <property type="match status" value="1"/>
</dbReference>
<dbReference type="PANTHER" id="PTHR21621">
    <property type="entry name" value="RIBOSOMAL PROTEIN S6 MODIFICATION PROTEIN"/>
    <property type="match status" value="1"/>
</dbReference>